<organism evidence="1 2">
    <name type="scientific">Oedothorax gibbosus</name>
    <dbReference type="NCBI Taxonomy" id="931172"/>
    <lineage>
        <taxon>Eukaryota</taxon>
        <taxon>Metazoa</taxon>
        <taxon>Ecdysozoa</taxon>
        <taxon>Arthropoda</taxon>
        <taxon>Chelicerata</taxon>
        <taxon>Arachnida</taxon>
        <taxon>Araneae</taxon>
        <taxon>Araneomorphae</taxon>
        <taxon>Entelegynae</taxon>
        <taxon>Araneoidea</taxon>
        <taxon>Linyphiidae</taxon>
        <taxon>Erigoninae</taxon>
        <taxon>Oedothorax</taxon>
    </lineage>
</organism>
<name>A0AAV6VZC5_9ARAC</name>
<comment type="caution">
    <text evidence="1">The sequence shown here is derived from an EMBL/GenBank/DDBJ whole genome shotgun (WGS) entry which is preliminary data.</text>
</comment>
<evidence type="ECO:0000313" key="1">
    <source>
        <dbReference type="EMBL" id="KAG8201967.1"/>
    </source>
</evidence>
<dbReference type="EMBL" id="JAFNEN010000002">
    <property type="protein sequence ID" value="KAG8201967.1"/>
    <property type="molecule type" value="Genomic_DNA"/>
</dbReference>
<evidence type="ECO:0000313" key="2">
    <source>
        <dbReference type="Proteomes" id="UP000827092"/>
    </source>
</evidence>
<dbReference type="Proteomes" id="UP000827092">
    <property type="component" value="Unassembled WGS sequence"/>
</dbReference>
<sequence length="90" mass="9853">MDAGNLFGYSAQHVSLDSIGRPHSCNNVTLPTQIEHAALDIHFCRSDTVKGKQYLKMMDRITVESIIVGLLIILLHPQVSPQQISAAAKV</sequence>
<gene>
    <name evidence="1" type="ORF">JTE90_027440</name>
</gene>
<reference evidence="1 2" key="1">
    <citation type="journal article" date="2022" name="Nat. Ecol. Evol.">
        <title>A masculinizing supergene underlies an exaggerated male reproductive morph in a spider.</title>
        <authorList>
            <person name="Hendrickx F."/>
            <person name="De Corte Z."/>
            <person name="Sonet G."/>
            <person name="Van Belleghem S.M."/>
            <person name="Kostlbacher S."/>
            <person name="Vangestel C."/>
        </authorList>
    </citation>
    <scope>NUCLEOTIDE SEQUENCE [LARGE SCALE GENOMIC DNA]</scope>
    <source>
        <strain evidence="1">W744_W776</strain>
    </source>
</reference>
<dbReference type="AlphaFoldDB" id="A0AAV6VZC5"/>
<keyword evidence="2" id="KW-1185">Reference proteome</keyword>
<proteinExistence type="predicted"/>
<protein>
    <submittedName>
        <fullName evidence="1">Uncharacterized protein</fullName>
    </submittedName>
</protein>
<accession>A0AAV6VZC5</accession>